<dbReference type="GO" id="GO:0005694">
    <property type="term" value="C:chromosome"/>
    <property type="evidence" value="ECO:0007669"/>
    <property type="project" value="UniProtKB-SubCell"/>
</dbReference>
<dbReference type="InterPro" id="IPR003616">
    <property type="entry name" value="Post-SET_dom"/>
</dbReference>
<keyword evidence="7" id="KW-0862">Zinc</keyword>
<evidence type="ECO:0000259" key="8">
    <source>
        <dbReference type="PROSITE" id="PS50280"/>
    </source>
</evidence>
<keyword evidence="3" id="KW-0489">Methyltransferase</keyword>
<dbReference type="GO" id="GO:0008270">
    <property type="term" value="F:zinc ion binding"/>
    <property type="evidence" value="ECO:0007669"/>
    <property type="project" value="InterPro"/>
</dbReference>
<keyword evidence="13" id="KW-1185">Reference proteome</keyword>
<reference evidence="11 13" key="1">
    <citation type="submission" date="2015-02" db="EMBL/GenBank/DDBJ databases">
        <authorList>
            <person name="Chooi Y.-H."/>
        </authorList>
    </citation>
    <scope>NUCLEOTIDE SEQUENCE [LARGE SCALE GENOMIC DNA]</scope>
    <source>
        <strain evidence="11">E3</strain>
    </source>
</reference>
<dbReference type="InterPro" id="IPR046341">
    <property type="entry name" value="SET_dom_sf"/>
</dbReference>
<evidence type="ECO:0000259" key="9">
    <source>
        <dbReference type="PROSITE" id="PS50867"/>
    </source>
</evidence>
<evidence type="ECO:0000313" key="14">
    <source>
        <dbReference type="Proteomes" id="UP000290189"/>
    </source>
</evidence>
<evidence type="ECO:0000256" key="7">
    <source>
        <dbReference type="ARBA" id="ARBA00022833"/>
    </source>
</evidence>
<dbReference type="EMBL" id="CDSF01000083">
    <property type="protein sequence ID" value="CEO98264.1"/>
    <property type="molecule type" value="Genomic_DNA"/>
</dbReference>
<evidence type="ECO:0000256" key="5">
    <source>
        <dbReference type="ARBA" id="ARBA00022691"/>
    </source>
</evidence>
<keyword evidence="12" id="KW-0496">Mitochondrion</keyword>
<dbReference type="SMART" id="SM00468">
    <property type="entry name" value="PreSET"/>
    <property type="match status" value="1"/>
</dbReference>
<dbReference type="PANTHER" id="PTHR46223:SF3">
    <property type="entry name" value="HISTONE-LYSINE N-METHYLTRANSFERASE SET-23"/>
    <property type="match status" value="1"/>
</dbReference>
<evidence type="ECO:0000313" key="11">
    <source>
        <dbReference type="EMBL" id="CEO98264.1"/>
    </source>
</evidence>
<dbReference type="PROSITE" id="PS50280">
    <property type="entry name" value="SET"/>
    <property type="match status" value="1"/>
</dbReference>
<evidence type="ECO:0000256" key="6">
    <source>
        <dbReference type="ARBA" id="ARBA00022723"/>
    </source>
</evidence>
<dbReference type="GO" id="GO:0032259">
    <property type="term" value="P:methylation"/>
    <property type="evidence" value="ECO:0007669"/>
    <property type="project" value="UniProtKB-KW"/>
</dbReference>
<dbReference type="OrthoDB" id="308383at2759"/>
<dbReference type="Proteomes" id="UP000039324">
    <property type="component" value="Unassembled WGS sequence"/>
</dbReference>
<dbReference type="InterPro" id="IPR001214">
    <property type="entry name" value="SET_dom"/>
</dbReference>
<dbReference type="PANTHER" id="PTHR46223">
    <property type="entry name" value="HISTONE-LYSINE N-METHYLTRANSFERASE SUV39H"/>
    <property type="match status" value="1"/>
</dbReference>
<dbReference type="SMART" id="SM00317">
    <property type="entry name" value="SET"/>
    <property type="match status" value="1"/>
</dbReference>
<dbReference type="Pfam" id="PF05033">
    <property type="entry name" value="Pre-SET"/>
    <property type="match status" value="1"/>
</dbReference>
<proteinExistence type="predicted"/>
<accession>A0A0G4ISZ8</accession>
<keyword evidence="2" id="KW-0158">Chromosome</keyword>
<dbReference type="InterPro" id="IPR007728">
    <property type="entry name" value="Pre-SET_dom"/>
</dbReference>
<protein>
    <recommendedName>
        <fullName evidence="15">Histone-lysine N-methyltransferase</fullName>
    </recommendedName>
</protein>
<dbReference type="Gene3D" id="2.170.270.10">
    <property type="entry name" value="SET domain"/>
    <property type="match status" value="1"/>
</dbReference>
<dbReference type="Pfam" id="PF00856">
    <property type="entry name" value="SET"/>
    <property type="match status" value="1"/>
</dbReference>
<evidence type="ECO:0000256" key="4">
    <source>
        <dbReference type="ARBA" id="ARBA00022679"/>
    </source>
</evidence>
<dbReference type="Proteomes" id="UP000290189">
    <property type="component" value="Unassembled WGS sequence"/>
</dbReference>
<dbReference type="InterPro" id="IPR050973">
    <property type="entry name" value="H3K9_Histone-Lys_N-MTase"/>
</dbReference>
<keyword evidence="6" id="KW-0479">Metal-binding</keyword>
<gene>
    <name evidence="11" type="ORF">PBRA_006378</name>
    <name evidence="12" type="ORF">PLBR_LOCUS2376</name>
</gene>
<feature type="domain" description="Pre-SET" evidence="9">
    <location>
        <begin position="39"/>
        <end position="94"/>
    </location>
</feature>
<evidence type="ECO:0000259" key="10">
    <source>
        <dbReference type="PROSITE" id="PS50868"/>
    </source>
</evidence>
<dbReference type="STRING" id="37360.A0A0G4ISZ8"/>
<feature type="domain" description="SET" evidence="8">
    <location>
        <begin position="97"/>
        <end position="233"/>
    </location>
</feature>
<evidence type="ECO:0000256" key="3">
    <source>
        <dbReference type="ARBA" id="ARBA00022603"/>
    </source>
</evidence>
<evidence type="ECO:0008006" key="15">
    <source>
        <dbReference type="Google" id="ProtNLM"/>
    </source>
</evidence>
<evidence type="ECO:0000256" key="1">
    <source>
        <dbReference type="ARBA" id="ARBA00004286"/>
    </source>
</evidence>
<evidence type="ECO:0000313" key="13">
    <source>
        <dbReference type="Proteomes" id="UP000039324"/>
    </source>
</evidence>
<feature type="domain" description="Post-SET" evidence="10">
    <location>
        <begin position="238"/>
        <end position="254"/>
    </location>
</feature>
<comment type="subcellular location">
    <subcellularLocation>
        <location evidence="1">Chromosome</location>
    </subcellularLocation>
</comment>
<evidence type="ECO:0000256" key="2">
    <source>
        <dbReference type="ARBA" id="ARBA00022454"/>
    </source>
</evidence>
<dbReference type="GO" id="GO:0005634">
    <property type="term" value="C:nucleus"/>
    <property type="evidence" value="ECO:0007669"/>
    <property type="project" value="InterPro"/>
</dbReference>
<evidence type="ECO:0000313" key="12">
    <source>
        <dbReference type="EMBL" id="SPQ95161.1"/>
    </source>
</evidence>
<keyword evidence="5" id="KW-0949">S-adenosyl-L-methionine</keyword>
<reference evidence="12 14" key="2">
    <citation type="submission" date="2018-03" db="EMBL/GenBank/DDBJ databases">
        <authorList>
            <person name="Fogelqvist J."/>
        </authorList>
    </citation>
    <scope>NUCLEOTIDE SEQUENCE [LARGE SCALE GENOMIC DNA]</scope>
</reference>
<dbReference type="SUPFAM" id="SSF82199">
    <property type="entry name" value="SET domain"/>
    <property type="match status" value="1"/>
</dbReference>
<sequence length="260" mass="28792">MPRDLSGGVESMPVPCDDRPPPPFRYIRLPDAVGTVQLDGCACESRLDCMTNSECYCASAKGVTTRNDVRLPLFECNSLCGCGPDCPTRVGQNGLRFPVRVVYNHRISGWAVESVGRIPAGAFIVEYLGRYCSAEDAARLHDLHREPNYLLNVVEFVPSSFVASLSSGRCSDARLSTHIDASECGNVSRFFNHSCEPNLAVRTFRVDWLSPARVGFFAARDIEPGEELEFSYGDVTDQGRACHCGKPRCRKWLPFDRTIT</sequence>
<keyword evidence="4" id="KW-0808">Transferase</keyword>
<geneLocation type="mitochondrion" evidence="12"/>
<dbReference type="PROSITE" id="PS50868">
    <property type="entry name" value="POST_SET"/>
    <property type="match status" value="1"/>
</dbReference>
<dbReference type="PROSITE" id="PS50867">
    <property type="entry name" value="PRE_SET"/>
    <property type="match status" value="1"/>
</dbReference>
<organism evidence="11 13">
    <name type="scientific">Plasmodiophora brassicae</name>
    <name type="common">Clubroot disease agent</name>
    <dbReference type="NCBI Taxonomy" id="37360"/>
    <lineage>
        <taxon>Eukaryota</taxon>
        <taxon>Sar</taxon>
        <taxon>Rhizaria</taxon>
        <taxon>Endomyxa</taxon>
        <taxon>Phytomyxea</taxon>
        <taxon>Plasmodiophorida</taxon>
        <taxon>Plasmodiophoridae</taxon>
        <taxon>Plasmodiophora</taxon>
    </lineage>
</organism>
<dbReference type="AlphaFoldDB" id="A0A0G4ISZ8"/>
<dbReference type="GO" id="GO:0042054">
    <property type="term" value="F:histone methyltransferase activity"/>
    <property type="evidence" value="ECO:0007669"/>
    <property type="project" value="InterPro"/>
</dbReference>
<name>A0A0G4ISZ8_PLABS</name>
<dbReference type="OMA" id="VDSMVPK"/>
<dbReference type="EMBL" id="OVEO01000003">
    <property type="protein sequence ID" value="SPQ95161.1"/>
    <property type="molecule type" value="Genomic_DNA"/>
</dbReference>